<gene>
    <name evidence="3" type="ORF">S12H4_37609</name>
</gene>
<dbReference type="InterPro" id="IPR029060">
    <property type="entry name" value="PIN-like_dom_sf"/>
</dbReference>
<keyword evidence="1" id="KW-0460">Magnesium</keyword>
<comment type="caution">
    <text evidence="3">The sequence shown here is derived from an EMBL/GenBank/DDBJ whole genome shotgun (WGS) entry which is preliminary data.</text>
</comment>
<dbReference type="InterPro" id="IPR002716">
    <property type="entry name" value="PIN_dom"/>
</dbReference>
<dbReference type="InterPro" id="IPR044153">
    <property type="entry name" value="PIN_Pae0151-like"/>
</dbReference>
<name>X1UL47_9ZZZZ</name>
<organism evidence="3">
    <name type="scientific">marine sediment metagenome</name>
    <dbReference type="NCBI Taxonomy" id="412755"/>
    <lineage>
        <taxon>unclassified sequences</taxon>
        <taxon>metagenomes</taxon>
        <taxon>ecological metagenomes</taxon>
    </lineage>
</organism>
<evidence type="ECO:0000259" key="2">
    <source>
        <dbReference type="Pfam" id="PF01850"/>
    </source>
</evidence>
<evidence type="ECO:0000313" key="3">
    <source>
        <dbReference type="EMBL" id="GAJ00606.1"/>
    </source>
</evidence>
<proteinExistence type="predicted"/>
<dbReference type="PANTHER" id="PTHR35901">
    <property type="entry name" value="RIBONUCLEASE VAPC3"/>
    <property type="match status" value="1"/>
</dbReference>
<dbReference type="AlphaFoldDB" id="X1UL47"/>
<dbReference type="Pfam" id="PF01850">
    <property type="entry name" value="PIN"/>
    <property type="match status" value="1"/>
</dbReference>
<dbReference type="Gene3D" id="3.40.50.1010">
    <property type="entry name" value="5'-nuclease"/>
    <property type="match status" value="1"/>
</dbReference>
<accession>X1UL47</accession>
<sequence length="121" mass="14056">MKIVLDASIGVKWFRYENESNTDLANKLLQQQFQNEIEIIVPDLFFFEIINTLLSKKYLNVDDIYSASESLHLMNMKVIFPNKKIIDTSINIADRTKLTFYDSLYISVAISEQALLLTEDK</sequence>
<dbReference type="EMBL" id="BARW01022559">
    <property type="protein sequence ID" value="GAJ00606.1"/>
    <property type="molecule type" value="Genomic_DNA"/>
</dbReference>
<dbReference type="CDD" id="cd09873">
    <property type="entry name" value="PIN_Pae0151-like"/>
    <property type="match status" value="1"/>
</dbReference>
<reference evidence="3" key="1">
    <citation type="journal article" date="2014" name="Front. Microbiol.">
        <title>High frequency of phylogenetically diverse reductive dehalogenase-homologous genes in deep subseafloor sedimentary metagenomes.</title>
        <authorList>
            <person name="Kawai M."/>
            <person name="Futagami T."/>
            <person name="Toyoda A."/>
            <person name="Takaki Y."/>
            <person name="Nishi S."/>
            <person name="Hori S."/>
            <person name="Arai W."/>
            <person name="Tsubouchi T."/>
            <person name="Morono Y."/>
            <person name="Uchiyama I."/>
            <person name="Ito T."/>
            <person name="Fujiyama A."/>
            <person name="Inagaki F."/>
            <person name="Takami H."/>
        </authorList>
    </citation>
    <scope>NUCLEOTIDE SEQUENCE</scope>
    <source>
        <strain evidence="3">Expedition CK06-06</strain>
    </source>
</reference>
<protein>
    <recommendedName>
        <fullName evidence="2">PIN domain-containing protein</fullName>
    </recommendedName>
</protein>
<evidence type="ECO:0000256" key="1">
    <source>
        <dbReference type="ARBA" id="ARBA00022842"/>
    </source>
</evidence>
<feature type="domain" description="PIN" evidence="2">
    <location>
        <begin position="3"/>
        <end position="121"/>
    </location>
</feature>
<dbReference type="PANTHER" id="PTHR35901:SF1">
    <property type="entry name" value="EXONUCLEASE VAPC9"/>
    <property type="match status" value="1"/>
</dbReference>
<dbReference type="SUPFAM" id="SSF88723">
    <property type="entry name" value="PIN domain-like"/>
    <property type="match status" value="1"/>
</dbReference>
<feature type="non-terminal residue" evidence="3">
    <location>
        <position position="121"/>
    </location>
</feature>
<dbReference type="InterPro" id="IPR051619">
    <property type="entry name" value="TypeII_TA_RNase_PINc/VapC"/>
</dbReference>